<keyword evidence="2" id="KW-0812">Transmembrane</keyword>
<feature type="compositionally biased region" description="Polar residues" evidence="1">
    <location>
        <begin position="82"/>
        <end position="91"/>
    </location>
</feature>
<reference evidence="4 5" key="1">
    <citation type="submission" date="2014-03" db="EMBL/GenBank/DDBJ databases">
        <title>The Genome Sequence of Plasmodium fragile nilgiri.</title>
        <authorList>
            <consortium name="The Broad Institute Genomics Platform"/>
            <consortium name="The Broad Institute Genome Sequencing Center for Infectious Disease"/>
            <person name="Neafsey D."/>
            <person name="Duraisingh M."/>
            <person name="Young S.K."/>
            <person name="Zeng Q."/>
            <person name="Gargeya S."/>
            <person name="Abouelleil A."/>
            <person name="Alvarado L."/>
            <person name="Chapman S.B."/>
            <person name="Gainer-Dewar J."/>
            <person name="Goldberg J."/>
            <person name="Griggs A."/>
            <person name="Gujja S."/>
            <person name="Hansen M."/>
            <person name="Howarth C."/>
            <person name="Imamovic A."/>
            <person name="Larimer J."/>
            <person name="Pearson M."/>
            <person name="Poon T.W."/>
            <person name="Priest M."/>
            <person name="Roberts A."/>
            <person name="Saif S."/>
            <person name="Shea T."/>
            <person name="Sykes S."/>
            <person name="Wortman J."/>
            <person name="Nusbaum C."/>
            <person name="Birren B."/>
        </authorList>
    </citation>
    <scope>NUCLEOTIDE SEQUENCE [LARGE SCALE GENOMIC DNA]</scope>
    <source>
        <strain evidence="5">nilgiri</strain>
    </source>
</reference>
<keyword evidence="3" id="KW-0732">Signal</keyword>
<dbReference type="VEuPathDB" id="PlasmoDB:AK88_04815"/>
<feature type="region of interest" description="Disordered" evidence="1">
    <location>
        <begin position="44"/>
        <end position="97"/>
    </location>
</feature>
<evidence type="ECO:0008006" key="6">
    <source>
        <dbReference type="Google" id="ProtNLM"/>
    </source>
</evidence>
<dbReference type="EMBL" id="KQ001720">
    <property type="protein sequence ID" value="KJP85549.1"/>
    <property type="molecule type" value="Genomic_DNA"/>
</dbReference>
<accession>A0A0D9QEX0</accession>
<proteinExistence type="predicted"/>
<evidence type="ECO:0000313" key="5">
    <source>
        <dbReference type="Proteomes" id="UP000054561"/>
    </source>
</evidence>
<dbReference type="Proteomes" id="UP000054561">
    <property type="component" value="Unassembled WGS sequence"/>
</dbReference>
<organism evidence="4 5">
    <name type="scientific">Plasmodium fragile</name>
    <dbReference type="NCBI Taxonomy" id="5857"/>
    <lineage>
        <taxon>Eukaryota</taxon>
        <taxon>Sar</taxon>
        <taxon>Alveolata</taxon>
        <taxon>Apicomplexa</taxon>
        <taxon>Aconoidasida</taxon>
        <taxon>Haemosporida</taxon>
        <taxon>Plasmodiidae</taxon>
        <taxon>Plasmodium</taxon>
        <taxon>Plasmodium (Plasmodium)</taxon>
    </lineage>
</organism>
<protein>
    <recommendedName>
        <fullName evidence="6">Plasmodium falciparum erythrocyte membrane protein 1 acidic terminal segment domain-containing protein</fullName>
    </recommendedName>
</protein>
<evidence type="ECO:0000256" key="1">
    <source>
        <dbReference type="SAM" id="MobiDB-lite"/>
    </source>
</evidence>
<evidence type="ECO:0000256" key="2">
    <source>
        <dbReference type="SAM" id="Phobius"/>
    </source>
</evidence>
<feature type="transmembrane region" description="Helical" evidence="2">
    <location>
        <begin position="187"/>
        <end position="209"/>
    </location>
</feature>
<keyword evidence="2" id="KW-0472">Membrane</keyword>
<name>A0A0D9QEX0_PLAFR</name>
<feature type="compositionally biased region" description="Basic and acidic residues" evidence="1">
    <location>
        <begin position="54"/>
        <end position="64"/>
    </location>
</feature>
<keyword evidence="5" id="KW-1185">Reference proteome</keyword>
<dbReference type="RefSeq" id="XP_012337842.1">
    <property type="nucleotide sequence ID" value="XM_012482419.1"/>
</dbReference>
<evidence type="ECO:0000313" key="4">
    <source>
        <dbReference type="EMBL" id="KJP85549.1"/>
    </source>
</evidence>
<keyword evidence="2" id="KW-1133">Transmembrane helix</keyword>
<dbReference type="AlphaFoldDB" id="A0A0D9QEX0"/>
<gene>
    <name evidence="4" type="ORF">AK88_04815</name>
</gene>
<sequence length="281" mass="32889">MFCDKFLLHFCLSLLTIIWHDVHGREGNVVQMVVDAVRWGTPEGEATTGRHKTVTRDEKERHADSMNTMETPTWDRDAASQGEETPSQNIPTEAKSNHKNNIDTIVNEYYTNVLIPSECNARAKMEEEKKKMSFITKIKNLFIQKEKTKEDNPATLTEYIFQKNKQIWDLEQESASTHTIKNIYKHLFWATAYVLLNVVIIPFISYFYLYKRCKDTIMHEYKNNTDRRIVPYDYDFSAKRPRINISGRTFRNCKYHGPHKGSNFCFLFGMLHGAPYAIVKL</sequence>
<dbReference type="OMA" id="TIVWRDV"/>
<dbReference type="GeneID" id="24270129"/>
<feature type="chain" id="PRO_5002343607" description="Plasmodium falciparum erythrocyte membrane protein 1 acidic terminal segment domain-containing protein" evidence="3">
    <location>
        <begin position="25"/>
        <end position="281"/>
    </location>
</feature>
<feature type="signal peptide" evidence="3">
    <location>
        <begin position="1"/>
        <end position="24"/>
    </location>
</feature>
<evidence type="ECO:0000256" key="3">
    <source>
        <dbReference type="SAM" id="SignalP"/>
    </source>
</evidence>
<dbReference type="OrthoDB" id="392922at2759"/>